<dbReference type="EMBL" id="BGZK01000115">
    <property type="protein sequence ID" value="GBP20148.1"/>
    <property type="molecule type" value="Genomic_DNA"/>
</dbReference>
<protein>
    <submittedName>
        <fullName evidence="1">Uncharacterized protein</fullName>
    </submittedName>
</protein>
<reference evidence="1 2" key="1">
    <citation type="journal article" date="2019" name="Commun. Biol.">
        <title>The bagworm genome reveals a unique fibroin gene that provides high tensile strength.</title>
        <authorList>
            <person name="Kono N."/>
            <person name="Nakamura H."/>
            <person name="Ohtoshi R."/>
            <person name="Tomita M."/>
            <person name="Numata K."/>
            <person name="Arakawa K."/>
        </authorList>
    </citation>
    <scope>NUCLEOTIDE SEQUENCE [LARGE SCALE GENOMIC DNA]</scope>
</reference>
<dbReference type="AlphaFoldDB" id="A0A4C1U1N1"/>
<gene>
    <name evidence="1" type="ORF">EVAR_5578_1</name>
</gene>
<dbReference type="Proteomes" id="UP000299102">
    <property type="component" value="Unassembled WGS sequence"/>
</dbReference>
<proteinExistence type="predicted"/>
<accession>A0A4C1U1N1</accession>
<comment type="caution">
    <text evidence="1">The sequence shown here is derived from an EMBL/GenBank/DDBJ whole genome shotgun (WGS) entry which is preliminary data.</text>
</comment>
<name>A0A4C1U1N1_EUMVA</name>
<keyword evidence="2" id="KW-1185">Reference proteome</keyword>
<organism evidence="1 2">
    <name type="scientific">Eumeta variegata</name>
    <name type="common">Bagworm moth</name>
    <name type="synonym">Eumeta japonica</name>
    <dbReference type="NCBI Taxonomy" id="151549"/>
    <lineage>
        <taxon>Eukaryota</taxon>
        <taxon>Metazoa</taxon>
        <taxon>Ecdysozoa</taxon>
        <taxon>Arthropoda</taxon>
        <taxon>Hexapoda</taxon>
        <taxon>Insecta</taxon>
        <taxon>Pterygota</taxon>
        <taxon>Neoptera</taxon>
        <taxon>Endopterygota</taxon>
        <taxon>Lepidoptera</taxon>
        <taxon>Glossata</taxon>
        <taxon>Ditrysia</taxon>
        <taxon>Tineoidea</taxon>
        <taxon>Psychidae</taxon>
        <taxon>Oiketicinae</taxon>
        <taxon>Eumeta</taxon>
    </lineage>
</organism>
<evidence type="ECO:0000313" key="2">
    <source>
        <dbReference type="Proteomes" id="UP000299102"/>
    </source>
</evidence>
<sequence>MKRVVTVGYVTLVRVKSALGDHSSERDKINTLLLYSFNERYMRHHDASVAFSIDMNMRSLDANANNSLRKANVPEASWLITALVTTVVISPRPHWAGVDG</sequence>
<evidence type="ECO:0000313" key="1">
    <source>
        <dbReference type="EMBL" id="GBP20148.1"/>
    </source>
</evidence>